<dbReference type="EMBL" id="JBGBPQ010000003">
    <property type="protein sequence ID" value="KAL1526180.1"/>
    <property type="molecule type" value="Genomic_DNA"/>
</dbReference>
<keyword evidence="1" id="KW-0472">Membrane</keyword>
<sequence length="333" mass="37126">MGGAAREGPADAITARSVYVKLFTKEDYPHHVFGLHKLLGLGCLLHYIFRFALVPFKDDMWFSASWTTAATLGMHAVLSLSSLIFKIPKKRIVEGSRIWPEYRLHSIIFACRSLACMALLWVEQRNEWAPLYWGNAAIVMSTLIAADVASWSVGEASRSSTIRDLDAPPALQFFFSVMQFHATAGCLVGVRRYSTQFVYVWIIQFTAFLMTLRRKNLAPHRPLVRIYGVMLTFGFVIATLDALSANSWAFVNTVANTAAIGRLGCRIDKYVLWLIMAAFCSFARQTVVPGNPLGHLAQLWPYTWALSVVGVLLMGKRRLSEVAAKEKAAGKAK</sequence>
<evidence type="ECO:0000313" key="2">
    <source>
        <dbReference type="EMBL" id="KAL1526180.1"/>
    </source>
</evidence>
<evidence type="ECO:0000313" key="3">
    <source>
        <dbReference type="Proteomes" id="UP001515480"/>
    </source>
</evidence>
<name>A0AB34JZT7_PRYPA</name>
<proteinExistence type="predicted"/>
<feature type="transmembrane region" description="Helical" evidence="1">
    <location>
        <begin position="270"/>
        <end position="287"/>
    </location>
</feature>
<feature type="transmembrane region" description="Helical" evidence="1">
    <location>
        <begin position="31"/>
        <end position="49"/>
    </location>
</feature>
<keyword evidence="1" id="KW-0812">Transmembrane</keyword>
<feature type="transmembrane region" description="Helical" evidence="1">
    <location>
        <begin position="170"/>
        <end position="190"/>
    </location>
</feature>
<accession>A0AB34JZT7</accession>
<gene>
    <name evidence="2" type="ORF">AB1Y20_014908</name>
</gene>
<feature type="transmembrane region" description="Helical" evidence="1">
    <location>
        <begin position="61"/>
        <end position="84"/>
    </location>
</feature>
<dbReference type="AlphaFoldDB" id="A0AB34JZT7"/>
<evidence type="ECO:0000256" key="1">
    <source>
        <dbReference type="SAM" id="Phobius"/>
    </source>
</evidence>
<feature type="transmembrane region" description="Helical" evidence="1">
    <location>
        <begin position="128"/>
        <end position="149"/>
    </location>
</feature>
<comment type="caution">
    <text evidence="2">The sequence shown here is derived from an EMBL/GenBank/DDBJ whole genome shotgun (WGS) entry which is preliminary data.</text>
</comment>
<feature type="transmembrane region" description="Helical" evidence="1">
    <location>
        <begin position="224"/>
        <end position="240"/>
    </location>
</feature>
<reference evidence="2 3" key="1">
    <citation type="journal article" date="2024" name="Science">
        <title>Giant polyketide synthase enzymes in the biosynthesis of giant marine polyether toxins.</title>
        <authorList>
            <person name="Fallon T.R."/>
            <person name="Shende V.V."/>
            <person name="Wierzbicki I.H."/>
            <person name="Pendleton A.L."/>
            <person name="Watervoot N.F."/>
            <person name="Auber R.P."/>
            <person name="Gonzalez D.J."/>
            <person name="Wisecaver J.H."/>
            <person name="Moore B.S."/>
        </authorList>
    </citation>
    <scope>NUCLEOTIDE SEQUENCE [LARGE SCALE GENOMIC DNA]</scope>
    <source>
        <strain evidence="2 3">12B1</strain>
    </source>
</reference>
<keyword evidence="1" id="KW-1133">Transmembrane helix</keyword>
<feature type="transmembrane region" description="Helical" evidence="1">
    <location>
        <begin position="196"/>
        <end position="212"/>
    </location>
</feature>
<organism evidence="2 3">
    <name type="scientific">Prymnesium parvum</name>
    <name type="common">Toxic golden alga</name>
    <dbReference type="NCBI Taxonomy" id="97485"/>
    <lineage>
        <taxon>Eukaryota</taxon>
        <taxon>Haptista</taxon>
        <taxon>Haptophyta</taxon>
        <taxon>Prymnesiophyceae</taxon>
        <taxon>Prymnesiales</taxon>
        <taxon>Prymnesiaceae</taxon>
        <taxon>Prymnesium</taxon>
    </lineage>
</organism>
<feature type="transmembrane region" description="Helical" evidence="1">
    <location>
        <begin position="299"/>
        <end position="315"/>
    </location>
</feature>
<protein>
    <submittedName>
        <fullName evidence="2">Uncharacterized protein</fullName>
    </submittedName>
</protein>
<keyword evidence="3" id="KW-1185">Reference proteome</keyword>
<dbReference type="Proteomes" id="UP001515480">
    <property type="component" value="Unassembled WGS sequence"/>
</dbReference>